<keyword evidence="1" id="KW-0812">Transmembrane</keyword>
<name>A0A5C6CPD8_9BACT</name>
<dbReference type="PROSITE" id="PS00409">
    <property type="entry name" value="PROKAR_NTER_METHYL"/>
    <property type="match status" value="1"/>
</dbReference>
<gene>
    <name evidence="3" type="primary">xcpT_5</name>
    <name evidence="3" type="ORF">Pla52o_15590</name>
</gene>
<dbReference type="NCBIfam" id="TIGR04294">
    <property type="entry name" value="pre_pil_HX9DG"/>
    <property type="match status" value="1"/>
</dbReference>
<dbReference type="InterPro" id="IPR045584">
    <property type="entry name" value="Pilin-like"/>
</dbReference>
<dbReference type="Gene3D" id="3.30.700.10">
    <property type="entry name" value="Glycoprotein, Type 4 Pilin"/>
    <property type="match status" value="1"/>
</dbReference>
<organism evidence="3 4">
    <name type="scientific">Novipirellula galeiformis</name>
    <dbReference type="NCBI Taxonomy" id="2528004"/>
    <lineage>
        <taxon>Bacteria</taxon>
        <taxon>Pseudomonadati</taxon>
        <taxon>Planctomycetota</taxon>
        <taxon>Planctomycetia</taxon>
        <taxon>Pirellulales</taxon>
        <taxon>Pirellulaceae</taxon>
        <taxon>Novipirellula</taxon>
    </lineage>
</organism>
<evidence type="ECO:0000313" key="3">
    <source>
        <dbReference type="EMBL" id="TWU25261.1"/>
    </source>
</evidence>
<dbReference type="SUPFAM" id="SSF54523">
    <property type="entry name" value="Pili subunits"/>
    <property type="match status" value="1"/>
</dbReference>
<evidence type="ECO:0000259" key="2">
    <source>
        <dbReference type="Pfam" id="PF07596"/>
    </source>
</evidence>
<keyword evidence="1" id="KW-0472">Membrane</keyword>
<feature type="domain" description="DUF1559" evidence="2">
    <location>
        <begin position="38"/>
        <end position="293"/>
    </location>
</feature>
<proteinExistence type="predicted"/>
<dbReference type="PANTHER" id="PTHR30093">
    <property type="entry name" value="GENERAL SECRETION PATHWAY PROTEIN G"/>
    <property type="match status" value="1"/>
</dbReference>
<dbReference type="Proteomes" id="UP000316304">
    <property type="component" value="Unassembled WGS sequence"/>
</dbReference>
<dbReference type="NCBIfam" id="TIGR02532">
    <property type="entry name" value="IV_pilin_GFxxxE"/>
    <property type="match status" value="1"/>
</dbReference>
<keyword evidence="1" id="KW-1133">Transmembrane helix</keyword>
<protein>
    <submittedName>
        <fullName evidence="3">Type II secretion system protein G</fullName>
    </submittedName>
</protein>
<dbReference type="AlphaFoldDB" id="A0A5C6CPD8"/>
<dbReference type="Pfam" id="PF07596">
    <property type="entry name" value="SBP_bac_10"/>
    <property type="match status" value="1"/>
</dbReference>
<dbReference type="EMBL" id="SJPT01000002">
    <property type="protein sequence ID" value="TWU25261.1"/>
    <property type="molecule type" value="Genomic_DNA"/>
</dbReference>
<dbReference type="Pfam" id="PF07963">
    <property type="entry name" value="N_methyl"/>
    <property type="match status" value="1"/>
</dbReference>
<dbReference type="InterPro" id="IPR011453">
    <property type="entry name" value="DUF1559"/>
</dbReference>
<accession>A0A5C6CPD8</accession>
<dbReference type="InterPro" id="IPR012902">
    <property type="entry name" value="N_methyl_site"/>
</dbReference>
<dbReference type="InterPro" id="IPR027558">
    <property type="entry name" value="Pre_pil_HX9DG_C"/>
</dbReference>
<evidence type="ECO:0000313" key="4">
    <source>
        <dbReference type="Proteomes" id="UP000316304"/>
    </source>
</evidence>
<comment type="caution">
    <text evidence="3">The sequence shown here is derived from an EMBL/GenBank/DDBJ whole genome shotgun (WGS) entry which is preliminary data.</text>
</comment>
<dbReference type="PANTHER" id="PTHR30093:SF2">
    <property type="entry name" value="TYPE II SECRETION SYSTEM PROTEIN H"/>
    <property type="match status" value="1"/>
</dbReference>
<sequence>MIRQNKRVFLRSGFTLVELLVVIAIIGVLVGLLLPAVQSAREAARRMSCSANFKQVALALHNYHDTHRSFPMGGGISGGCSGFSGAHLFSWGVYTLPFLEQGTRYDAIRFNVSNYANGYAPNHDPDTALGPIPTYLCPSNPQGDTMVNPSLSSLIDAYARTDMAGVADSRDWRCNNSGATGLRPRSDGNGIFYARSKTKFRDILDGTSNTLFIGEVTGDPRQATGDSATTYNGNVYALYDLLDTSTGINGPFTVPGGGAFAWRPQGFSAFHPGGAHFALADGSVRFLSESINQSLLSGLTTRAGGEVLAEF</sequence>
<keyword evidence="4" id="KW-1185">Reference proteome</keyword>
<reference evidence="3 4" key="1">
    <citation type="submission" date="2019-02" db="EMBL/GenBank/DDBJ databases">
        <title>Deep-cultivation of Planctomycetes and their phenomic and genomic characterization uncovers novel biology.</title>
        <authorList>
            <person name="Wiegand S."/>
            <person name="Jogler M."/>
            <person name="Boedeker C."/>
            <person name="Pinto D."/>
            <person name="Vollmers J."/>
            <person name="Rivas-Marin E."/>
            <person name="Kohn T."/>
            <person name="Peeters S.H."/>
            <person name="Heuer A."/>
            <person name="Rast P."/>
            <person name="Oberbeckmann S."/>
            <person name="Bunk B."/>
            <person name="Jeske O."/>
            <person name="Meyerdierks A."/>
            <person name="Storesund J.E."/>
            <person name="Kallscheuer N."/>
            <person name="Luecker S."/>
            <person name="Lage O.M."/>
            <person name="Pohl T."/>
            <person name="Merkel B.J."/>
            <person name="Hornburger P."/>
            <person name="Mueller R.-W."/>
            <person name="Bruemmer F."/>
            <person name="Labrenz M."/>
            <person name="Spormann A.M."/>
            <person name="Op Den Camp H."/>
            <person name="Overmann J."/>
            <person name="Amann R."/>
            <person name="Jetten M.S.M."/>
            <person name="Mascher T."/>
            <person name="Medema M.H."/>
            <person name="Devos D.P."/>
            <person name="Kaster A.-K."/>
            <person name="Ovreas L."/>
            <person name="Rohde M."/>
            <person name="Galperin M.Y."/>
            <person name="Jogler C."/>
        </authorList>
    </citation>
    <scope>NUCLEOTIDE SEQUENCE [LARGE SCALE GENOMIC DNA]</scope>
    <source>
        <strain evidence="3 4">Pla52o</strain>
    </source>
</reference>
<evidence type="ECO:0000256" key="1">
    <source>
        <dbReference type="SAM" id="Phobius"/>
    </source>
</evidence>
<feature type="transmembrane region" description="Helical" evidence="1">
    <location>
        <begin position="12"/>
        <end position="37"/>
    </location>
</feature>
<dbReference type="OrthoDB" id="248936at2"/>
<dbReference type="RefSeq" id="WP_146593912.1">
    <property type="nucleotide sequence ID" value="NZ_SJPT01000002.1"/>
</dbReference>